<proteinExistence type="predicted"/>
<dbReference type="AlphaFoldDB" id="A0A0F9A507"/>
<accession>A0A0F9A507</accession>
<dbReference type="Gene3D" id="3.40.50.300">
    <property type="entry name" value="P-loop containing nucleotide triphosphate hydrolases"/>
    <property type="match status" value="1"/>
</dbReference>
<organism evidence="2">
    <name type="scientific">marine sediment metagenome</name>
    <dbReference type="NCBI Taxonomy" id="412755"/>
    <lineage>
        <taxon>unclassified sequences</taxon>
        <taxon>metagenomes</taxon>
        <taxon>ecological metagenomes</taxon>
    </lineage>
</organism>
<comment type="caution">
    <text evidence="2">The sequence shown here is derived from an EMBL/GenBank/DDBJ whole genome shotgun (WGS) entry which is preliminary data.</text>
</comment>
<dbReference type="SUPFAM" id="SSF52540">
    <property type="entry name" value="P-loop containing nucleoside triphosphate hydrolases"/>
    <property type="match status" value="1"/>
</dbReference>
<evidence type="ECO:0008006" key="3">
    <source>
        <dbReference type="Google" id="ProtNLM"/>
    </source>
</evidence>
<feature type="non-terminal residue" evidence="2">
    <location>
        <position position="1"/>
    </location>
</feature>
<evidence type="ECO:0000256" key="1">
    <source>
        <dbReference type="SAM" id="MobiDB-lite"/>
    </source>
</evidence>
<feature type="region of interest" description="Disordered" evidence="1">
    <location>
        <begin position="53"/>
        <end position="77"/>
    </location>
</feature>
<feature type="compositionally biased region" description="Low complexity" evidence="1">
    <location>
        <begin position="65"/>
        <end position="77"/>
    </location>
</feature>
<gene>
    <name evidence="2" type="ORF">LCGC14_2614930</name>
</gene>
<dbReference type="GO" id="GO:0015421">
    <property type="term" value="F:ABC-type oligopeptide transporter activity"/>
    <property type="evidence" value="ECO:0007669"/>
    <property type="project" value="TreeGrafter"/>
</dbReference>
<dbReference type="InterPro" id="IPR039421">
    <property type="entry name" value="Type_1_exporter"/>
</dbReference>
<dbReference type="EMBL" id="LAZR01044479">
    <property type="protein sequence ID" value="KKL04550.1"/>
    <property type="molecule type" value="Genomic_DNA"/>
</dbReference>
<dbReference type="InterPro" id="IPR027417">
    <property type="entry name" value="P-loop_NTPase"/>
</dbReference>
<dbReference type="PANTHER" id="PTHR43394">
    <property type="entry name" value="ATP-DEPENDENT PERMEASE MDL1, MITOCHONDRIAL"/>
    <property type="match status" value="1"/>
</dbReference>
<name>A0A0F9A507_9ZZZZ</name>
<protein>
    <recommendedName>
        <fullName evidence="3">ABC transporter ATP-binding protein</fullName>
    </recommendedName>
</protein>
<dbReference type="PANTHER" id="PTHR43394:SF1">
    <property type="entry name" value="ATP-BINDING CASSETTE SUB-FAMILY B MEMBER 10, MITOCHONDRIAL"/>
    <property type="match status" value="1"/>
</dbReference>
<evidence type="ECO:0000313" key="2">
    <source>
        <dbReference type="EMBL" id="KKL04550.1"/>
    </source>
</evidence>
<sequence length="77" mass="8232">TTLIIAHRLSTIALADRVVVMERGRVTAQGTHDELLDRSPLYREIVERGLPRLGGAPSGFGDGAADGAQHDATAVRR</sequence>
<reference evidence="2" key="1">
    <citation type="journal article" date="2015" name="Nature">
        <title>Complex archaea that bridge the gap between prokaryotes and eukaryotes.</title>
        <authorList>
            <person name="Spang A."/>
            <person name="Saw J.H."/>
            <person name="Jorgensen S.L."/>
            <person name="Zaremba-Niedzwiedzka K."/>
            <person name="Martijn J."/>
            <person name="Lind A.E."/>
            <person name="van Eijk R."/>
            <person name="Schleper C."/>
            <person name="Guy L."/>
            <person name="Ettema T.J."/>
        </authorList>
    </citation>
    <scope>NUCLEOTIDE SEQUENCE</scope>
</reference>